<dbReference type="NCBIfam" id="TIGR02095">
    <property type="entry name" value="glgA"/>
    <property type="match status" value="1"/>
</dbReference>
<dbReference type="EC" id="2.4.1.21" evidence="7"/>
<gene>
    <name evidence="7" type="primary">glgA</name>
    <name evidence="10" type="ORF">ACFOZ1_03665</name>
</gene>
<dbReference type="PANTHER" id="PTHR45825">
    <property type="entry name" value="GRANULE-BOUND STARCH SYNTHASE 1, CHLOROPLASTIC/AMYLOPLASTIC"/>
    <property type="match status" value="1"/>
</dbReference>
<evidence type="ECO:0000256" key="4">
    <source>
        <dbReference type="ARBA" id="ARBA00022676"/>
    </source>
</evidence>
<evidence type="ECO:0000256" key="3">
    <source>
        <dbReference type="ARBA" id="ARBA00010281"/>
    </source>
</evidence>
<feature type="binding site" evidence="7">
    <location>
        <position position="15"/>
    </location>
    <ligand>
        <name>ADP-alpha-D-glucose</name>
        <dbReference type="ChEBI" id="CHEBI:57498"/>
    </ligand>
</feature>
<evidence type="ECO:0000256" key="2">
    <source>
        <dbReference type="ARBA" id="ARBA00002764"/>
    </source>
</evidence>
<dbReference type="PANTHER" id="PTHR45825:SF11">
    <property type="entry name" value="ALPHA AMYLASE DOMAIN-CONTAINING PROTEIN"/>
    <property type="match status" value="1"/>
</dbReference>
<dbReference type="CDD" id="cd03791">
    <property type="entry name" value="GT5_Glycogen_synthase_DULL1-like"/>
    <property type="match status" value="1"/>
</dbReference>
<feature type="domain" description="Starch synthase catalytic" evidence="9">
    <location>
        <begin position="2"/>
        <end position="236"/>
    </location>
</feature>
<organism evidence="10 11">
    <name type="scientific">Gracilibacillus marinus</name>
    <dbReference type="NCBI Taxonomy" id="630535"/>
    <lineage>
        <taxon>Bacteria</taxon>
        <taxon>Bacillati</taxon>
        <taxon>Bacillota</taxon>
        <taxon>Bacilli</taxon>
        <taxon>Bacillales</taxon>
        <taxon>Bacillaceae</taxon>
        <taxon>Gracilibacillus</taxon>
    </lineage>
</organism>
<dbReference type="Proteomes" id="UP001595880">
    <property type="component" value="Unassembled WGS sequence"/>
</dbReference>
<name>A0ABV8VR11_9BACI</name>
<evidence type="ECO:0000259" key="8">
    <source>
        <dbReference type="Pfam" id="PF00534"/>
    </source>
</evidence>
<sequence length="475" mass="55107">MKILFATSEAFPFAKSGGLGDVAYALPKTLKKKKVDIRAVMPLYGDIPEEFVQRMEKIGDFTVQLNWRNQQCELYYIVHENVFWYFIKNDYYFGRGGLYGYYDDAERFLFFSKAILTFIPIYDFCPNIIHCNDWQTAAIPMLLKKQYNHQLCSADYMKTILTIHNIKYQGIYGADTLFELLGFYPEDITSELEYHGACNILKAGIYFSDFVTTVSPTYAKELEHAYFAEGLDGVIRDVHYKMKGILNGVDYEVFHPAIDRGLYVNYQTNYELKLKNKAAFAEQYHLDPNKFTIGMVSRLVELKGIDLIKRMIVEIMEQDMQLIVLGTGDKEYEDFFHYVKERYPSNTSIHICFNNQLASQIYAASDVFLMPSRIEPCGLSQIIALKYGTPPVVHSTGGLTDTVTDTSNETNKGNGFVFNQYNAHQMFEKLVLAKEIFDTDKEYWKEIVGRAFRADFNWEQQACEYYEIYNNLELQ</sequence>
<evidence type="ECO:0000259" key="9">
    <source>
        <dbReference type="Pfam" id="PF08323"/>
    </source>
</evidence>
<evidence type="ECO:0000256" key="7">
    <source>
        <dbReference type="HAMAP-Rule" id="MF_00484"/>
    </source>
</evidence>
<evidence type="ECO:0000313" key="11">
    <source>
        <dbReference type="Proteomes" id="UP001595880"/>
    </source>
</evidence>
<dbReference type="InterPro" id="IPR011835">
    <property type="entry name" value="GS/SS"/>
</dbReference>
<protein>
    <recommendedName>
        <fullName evidence="7">Glycogen synthase</fullName>
        <ecNumber evidence="7">2.4.1.21</ecNumber>
    </recommendedName>
    <alternativeName>
        <fullName evidence="7">Starch [bacterial glycogen] synthase</fullName>
    </alternativeName>
</protein>
<dbReference type="Pfam" id="PF08323">
    <property type="entry name" value="Glyco_transf_5"/>
    <property type="match status" value="1"/>
</dbReference>
<comment type="function">
    <text evidence="2 7">Synthesizes alpha-1,4-glucan chains using ADP-glucose.</text>
</comment>
<reference evidence="11" key="1">
    <citation type="journal article" date="2019" name="Int. J. Syst. Evol. Microbiol.">
        <title>The Global Catalogue of Microorganisms (GCM) 10K type strain sequencing project: providing services to taxonomists for standard genome sequencing and annotation.</title>
        <authorList>
            <consortium name="The Broad Institute Genomics Platform"/>
            <consortium name="The Broad Institute Genome Sequencing Center for Infectious Disease"/>
            <person name="Wu L."/>
            <person name="Ma J."/>
        </authorList>
    </citation>
    <scope>NUCLEOTIDE SEQUENCE [LARGE SCALE GENOMIC DNA]</scope>
    <source>
        <strain evidence="11">KACC 14058</strain>
    </source>
</reference>
<dbReference type="SUPFAM" id="SSF53756">
    <property type="entry name" value="UDP-Glycosyltransferase/glycogen phosphorylase"/>
    <property type="match status" value="1"/>
</dbReference>
<dbReference type="GO" id="GO:0009011">
    <property type="term" value="F:alpha-1,4-glucan glucosyltransferase (ADP-glucose donor) activity"/>
    <property type="evidence" value="ECO:0007669"/>
    <property type="project" value="UniProtKB-EC"/>
</dbReference>
<dbReference type="InterPro" id="IPR013534">
    <property type="entry name" value="Starch_synth_cat_dom"/>
</dbReference>
<comment type="catalytic activity">
    <reaction evidence="1 7">
        <text>[(1-&gt;4)-alpha-D-glucosyl](n) + ADP-alpha-D-glucose = [(1-&gt;4)-alpha-D-glucosyl](n+1) + ADP + H(+)</text>
        <dbReference type="Rhea" id="RHEA:18189"/>
        <dbReference type="Rhea" id="RHEA-COMP:9584"/>
        <dbReference type="Rhea" id="RHEA-COMP:9587"/>
        <dbReference type="ChEBI" id="CHEBI:15378"/>
        <dbReference type="ChEBI" id="CHEBI:15444"/>
        <dbReference type="ChEBI" id="CHEBI:57498"/>
        <dbReference type="ChEBI" id="CHEBI:456216"/>
        <dbReference type="EC" id="2.4.1.21"/>
    </reaction>
</comment>
<proteinExistence type="inferred from homology"/>
<dbReference type="Pfam" id="PF00534">
    <property type="entry name" value="Glycos_transf_1"/>
    <property type="match status" value="1"/>
</dbReference>
<feature type="domain" description="Glycosyl transferase family 1" evidence="8">
    <location>
        <begin position="280"/>
        <end position="430"/>
    </location>
</feature>
<dbReference type="Gene3D" id="3.40.50.2000">
    <property type="entry name" value="Glycogen Phosphorylase B"/>
    <property type="match status" value="2"/>
</dbReference>
<keyword evidence="11" id="KW-1185">Reference proteome</keyword>
<dbReference type="EMBL" id="JBHSDV010000001">
    <property type="protein sequence ID" value="MFC4386902.1"/>
    <property type="molecule type" value="Genomic_DNA"/>
</dbReference>
<keyword evidence="6 7" id="KW-0320">Glycogen biosynthesis</keyword>
<keyword evidence="5 7" id="KW-0808">Transferase</keyword>
<keyword evidence="4 7" id="KW-0328">Glycosyltransferase</keyword>
<evidence type="ECO:0000313" key="10">
    <source>
        <dbReference type="EMBL" id="MFC4386902.1"/>
    </source>
</evidence>
<evidence type="ECO:0000256" key="6">
    <source>
        <dbReference type="ARBA" id="ARBA00023056"/>
    </source>
</evidence>
<dbReference type="HAMAP" id="MF_00484">
    <property type="entry name" value="Glycogen_synth"/>
    <property type="match status" value="1"/>
</dbReference>
<dbReference type="InterPro" id="IPR001296">
    <property type="entry name" value="Glyco_trans_1"/>
</dbReference>
<accession>A0ABV8VR11</accession>
<comment type="pathway">
    <text evidence="7">Glycan biosynthesis; glycogen biosynthesis.</text>
</comment>
<evidence type="ECO:0000256" key="1">
    <source>
        <dbReference type="ARBA" id="ARBA00001478"/>
    </source>
</evidence>
<evidence type="ECO:0000256" key="5">
    <source>
        <dbReference type="ARBA" id="ARBA00022679"/>
    </source>
</evidence>
<comment type="caution">
    <text evidence="10">The sequence shown here is derived from an EMBL/GenBank/DDBJ whole genome shotgun (WGS) entry which is preliminary data.</text>
</comment>
<comment type="similarity">
    <text evidence="3 7">Belongs to the glycosyltransferase 1 family. Bacterial/plant glycogen synthase subfamily.</text>
</comment>
<dbReference type="RefSeq" id="WP_390195994.1">
    <property type="nucleotide sequence ID" value="NZ_JBHSDV010000001.1"/>
</dbReference>